<proteinExistence type="predicted"/>
<sequence length="53" mass="6046">MHGDYSFVCPVVRAHGDSDVVARTVIRRYLTVTVADPRQWLATEGRLWGEAWT</sequence>
<dbReference type="PATRIC" id="fig|146537.3.peg.4013"/>
<dbReference type="Proteomes" id="UP000053859">
    <property type="component" value="Unassembled WGS sequence"/>
</dbReference>
<evidence type="ECO:0000313" key="2">
    <source>
        <dbReference type="Proteomes" id="UP000053859"/>
    </source>
</evidence>
<evidence type="ECO:0000313" key="1">
    <source>
        <dbReference type="EMBL" id="GAP48948.1"/>
    </source>
</evidence>
<accession>A0A0K8PMJ0</accession>
<gene>
    <name evidence="1" type="ORF">SAZU_3813</name>
</gene>
<name>A0A0K8PMJ0_STRAJ</name>
<keyword evidence="2" id="KW-1185">Reference proteome</keyword>
<organism evidence="1 2">
    <name type="scientific">Streptomyces azureus</name>
    <dbReference type="NCBI Taxonomy" id="146537"/>
    <lineage>
        <taxon>Bacteria</taxon>
        <taxon>Bacillati</taxon>
        <taxon>Actinomycetota</taxon>
        <taxon>Actinomycetes</taxon>
        <taxon>Kitasatosporales</taxon>
        <taxon>Streptomycetaceae</taxon>
        <taxon>Streptomyces</taxon>
    </lineage>
</organism>
<dbReference type="AlphaFoldDB" id="A0A0K8PMJ0"/>
<reference evidence="1" key="1">
    <citation type="journal article" date="2015" name="Genome Announc.">
        <title>Draft Genome Sequence of Thiostrepton-Producing Streptomyces azureus ATCC 14921.</title>
        <authorList>
            <person name="Sakihara K."/>
            <person name="Maeda J."/>
            <person name="Tashiro K."/>
            <person name="Fujino Y."/>
            <person name="Kuhara S."/>
            <person name="Ohshima T."/>
            <person name="Ogata S."/>
            <person name="Doi K."/>
        </authorList>
    </citation>
    <scope>NUCLEOTIDE SEQUENCE [LARGE SCALE GENOMIC DNA]</scope>
    <source>
        <strain evidence="1">ATCC14921</strain>
    </source>
</reference>
<protein>
    <submittedName>
        <fullName evidence="1">Membrane protein</fullName>
    </submittedName>
</protein>
<dbReference type="EMBL" id="DF968285">
    <property type="protein sequence ID" value="GAP48948.1"/>
    <property type="molecule type" value="Genomic_DNA"/>
</dbReference>